<name>A0A3R7D287_CLOSI</name>
<dbReference type="EMBL" id="NIRI02000010">
    <property type="protein sequence ID" value="KAG5453654.1"/>
    <property type="molecule type" value="Genomic_DNA"/>
</dbReference>
<evidence type="ECO:0000313" key="2">
    <source>
        <dbReference type="Proteomes" id="UP000286415"/>
    </source>
</evidence>
<dbReference type="Proteomes" id="UP000286415">
    <property type="component" value="Unassembled WGS sequence"/>
</dbReference>
<keyword evidence="2" id="KW-1185">Reference proteome</keyword>
<reference evidence="1 2" key="1">
    <citation type="journal article" date="2018" name="Biotechnol. Adv.">
        <title>Improved genomic resources and new bioinformatic workflow for the carcinogenic parasite Clonorchis sinensis: Biotechnological implications.</title>
        <authorList>
            <person name="Wang D."/>
            <person name="Korhonen P.K."/>
            <person name="Gasser R.B."/>
            <person name="Young N.D."/>
        </authorList>
    </citation>
    <scope>NUCLEOTIDE SEQUENCE [LARGE SCALE GENOMIC DNA]</scope>
    <source>
        <strain evidence="1">Cs-k2</strain>
    </source>
</reference>
<organism evidence="1 2">
    <name type="scientific">Clonorchis sinensis</name>
    <name type="common">Chinese liver fluke</name>
    <dbReference type="NCBI Taxonomy" id="79923"/>
    <lineage>
        <taxon>Eukaryota</taxon>
        <taxon>Metazoa</taxon>
        <taxon>Spiralia</taxon>
        <taxon>Lophotrochozoa</taxon>
        <taxon>Platyhelminthes</taxon>
        <taxon>Trematoda</taxon>
        <taxon>Digenea</taxon>
        <taxon>Opisthorchiida</taxon>
        <taxon>Opisthorchiata</taxon>
        <taxon>Opisthorchiidae</taxon>
        <taxon>Clonorchis</taxon>
    </lineage>
</organism>
<dbReference type="InParanoid" id="A0A3R7D287"/>
<sequence>MSRISYKLELEASSVQQIWKLFETVCVSLSVKIPDMTRTRRYCVSLWGPQPKPLAQKPNREAAVLGWKYKYITIFTEHFATHVPTPNLEGQETVFVRPLPMDQSGMRDSVSVTRTPPV</sequence>
<accession>A0A3R7D287</accession>
<reference evidence="1 2" key="2">
    <citation type="journal article" date="2021" name="Genomics">
        <title>High-quality reference genome for Clonorchis sinensis.</title>
        <authorList>
            <person name="Young N.D."/>
            <person name="Stroehlein A.J."/>
            <person name="Kinkar L."/>
            <person name="Wang T."/>
            <person name="Sohn W.M."/>
            <person name="Chang B.C.H."/>
            <person name="Kaur P."/>
            <person name="Weisz D."/>
            <person name="Dudchenko O."/>
            <person name="Aiden E.L."/>
            <person name="Korhonen P.K."/>
            <person name="Gasser R.B."/>
        </authorList>
    </citation>
    <scope>NUCLEOTIDE SEQUENCE [LARGE SCALE GENOMIC DNA]</scope>
    <source>
        <strain evidence="1">Cs-k2</strain>
    </source>
</reference>
<proteinExistence type="predicted"/>
<evidence type="ECO:0000313" key="1">
    <source>
        <dbReference type="EMBL" id="KAG5453654.1"/>
    </source>
</evidence>
<dbReference type="AlphaFoldDB" id="A0A3R7D287"/>
<comment type="caution">
    <text evidence="1">The sequence shown here is derived from an EMBL/GenBank/DDBJ whole genome shotgun (WGS) entry which is preliminary data.</text>
</comment>
<dbReference type="OrthoDB" id="10448323at2759"/>
<protein>
    <submittedName>
        <fullName evidence="1">Uncharacterized protein</fullName>
    </submittedName>
</protein>
<gene>
    <name evidence="1" type="ORF">CSKR_105783</name>
</gene>